<dbReference type="InterPro" id="IPR036875">
    <property type="entry name" value="Znf_CCHC_sf"/>
</dbReference>
<evidence type="ECO:0000256" key="4">
    <source>
        <dbReference type="ARBA" id="ARBA00022759"/>
    </source>
</evidence>
<feature type="domain" description="CCHC-type" evidence="9">
    <location>
        <begin position="376"/>
        <end position="392"/>
    </location>
</feature>
<dbReference type="InterPro" id="IPR053098">
    <property type="entry name" value="Petuviruses_polyprotein"/>
</dbReference>
<evidence type="ECO:0000313" key="11">
    <source>
        <dbReference type="Proteomes" id="UP000032141"/>
    </source>
</evidence>
<dbReference type="GO" id="GO:0004519">
    <property type="term" value="F:endonuclease activity"/>
    <property type="evidence" value="ECO:0007669"/>
    <property type="project" value="UniProtKB-KW"/>
</dbReference>
<protein>
    <recommendedName>
        <fullName evidence="9">CCHC-type domain-containing protein</fullName>
    </recommendedName>
</protein>
<organism evidence="10 11">
    <name type="scientific">Brassica oleracea var. oleracea</name>
    <dbReference type="NCBI Taxonomy" id="109376"/>
    <lineage>
        <taxon>Eukaryota</taxon>
        <taxon>Viridiplantae</taxon>
        <taxon>Streptophyta</taxon>
        <taxon>Embryophyta</taxon>
        <taxon>Tracheophyta</taxon>
        <taxon>Spermatophyta</taxon>
        <taxon>Magnoliopsida</taxon>
        <taxon>eudicotyledons</taxon>
        <taxon>Gunneridae</taxon>
        <taxon>Pentapetalae</taxon>
        <taxon>rosids</taxon>
        <taxon>malvids</taxon>
        <taxon>Brassicales</taxon>
        <taxon>Brassicaceae</taxon>
        <taxon>Brassiceae</taxon>
        <taxon>Brassica</taxon>
    </lineage>
</organism>
<dbReference type="GO" id="GO:0008270">
    <property type="term" value="F:zinc ion binding"/>
    <property type="evidence" value="ECO:0007669"/>
    <property type="project" value="UniProtKB-KW"/>
</dbReference>
<keyword evidence="7" id="KW-0863">Zinc-finger</keyword>
<dbReference type="PANTHER" id="PTHR48435:SF1">
    <property type="entry name" value="POLYPROTEIN"/>
    <property type="match status" value="1"/>
</dbReference>
<feature type="compositionally biased region" description="Polar residues" evidence="8">
    <location>
        <begin position="39"/>
        <end position="48"/>
    </location>
</feature>
<evidence type="ECO:0000256" key="6">
    <source>
        <dbReference type="ARBA" id="ARBA00022918"/>
    </source>
</evidence>
<keyword evidence="7" id="KW-0479">Metal-binding</keyword>
<dbReference type="SUPFAM" id="SSF57756">
    <property type="entry name" value="Retrovirus zinc finger-like domains"/>
    <property type="match status" value="1"/>
</dbReference>
<dbReference type="InterPro" id="IPR043502">
    <property type="entry name" value="DNA/RNA_pol_sf"/>
</dbReference>
<keyword evidence="11" id="KW-1185">Reference proteome</keyword>
<dbReference type="InterPro" id="IPR001878">
    <property type="entry name" value="Znf_CCHC"/>
</dbReference>
<dbReference type="eggNOG" id="KOG0017">
    <property type="taxonomic scope" value="Eukaryota"/>
</dbReference>
<dbReference type="Gramene" id="Bo1g098160.1">
    <property type="protein sequence ID" value="Bo1g098160.1"/>
    <property type="gene ID" value="Bo1g098160"/>
</dbReference>
<dbReference type="Proteomes" id="UP000032141">
    <property type="component" value="Chromosome C1"/>
</dbReference>
<dbReference type="PANTHER" id="PTHR48435">
    <property type="entry name" value="POLYPROTEIN"/>
    <property type="match status" value="1"/>
</dbReference>
<dbReference type="SUPFAM" id="SSF56672">
    <property type="entry name" value="DNA/RNA polymerases"/>
    <property type="match status" value="1"/>
</dbReference>
<keyword evidence="3" id="KW-0540">Nuclease</keyword>
<sequence length="1162" mass="135441">MYQGSYSPGFLFGHQTQKTTAPFPSFLSSDEVFTSRYGSTSANYYPKTTRSKPRCQKESEFQVNPSKKPTLTSSSSYKSVDDNKRKGKDIGINEFSMASLLDNLSKIPESPDQKDQQPLSSQQPSSSQQIAKISHYSDTSSSDYETKSNEGSLPRQFAIGEGSSTPKKEPDINEEIPTKQFSSKIMMFTFDDIPFEKWNDRLDEFHAWMNFEAITSPFQMVIQQFTVRLSRALKEWWNSLGEYRQQQVYQTTIPLLFGEIHREFIGTPTHQKEQVQEEFFSAKCCSLKKKDLAKHFERQTQRYYALNGLNNPSLKHLSKICSRPDLSIKCSKSKKSCSCGPRERCQKFKKRFSKRPDRFRRKEFFRKKLSFKKSTKCYLCRKEGHFAKNCPNKSAKKKQYLINSISEIAPDIDLEGHDLESVLSYDSDDNDAICGYSDYDNSSESSLDEDDDCCFKITKLSRHDEIQTPHLPVTIFDPSCQEDPVHAIAFIDTGTHTTIINPKILSPSMWLPHQQEFRVANSGSLTIKLKSKPIKIELFPRCHKTAEVLGSAAPGKDLILGWDSNYAFKKTFDISIEPRRLRWKNHFKAFTTIPRLFAIEGLVSQEFTKIKEELTETSCADSHTEFLQKCNNPQWLNSEFFKMPTKDQPKWTNRQTEAARSLKIEVQKLPPLKIPSTGTRILQTDASDKYWRAILFEEINGKRQICGYKSGRFKDSEMHYHSTFNEILAVKKAIEKFEFHLIGHRFRIEMDLSSFPKMLQFKQKMVPHQQLLRWSEWFSKYDFESVYLKGSKNTLADMLSRNPVKEIPIMESSSAKSYYDFASNMPNDTHSLINREAVHDHLRDRIFFYQSIILSSYGTHNRLISPMGIHPDYPFAHLYRIENAFMPEEVLYFLWYLCSIYTIGLTFDIQWLYHYISTQFTDSQRGHKECLSTFLTWFAPLSIWNGKLRKSAKASGLSFKKLKSQGGLNPFFNPHTIYFFHRPVQVNKKTGKIHALPTLIHHNDYQRGVRPDFNLNDSKAYEDFQTHAFRLNSATQKFPIPFTPNWFYYPIDYQMSLDEDLQFYLDKRVNPPIFQDIPKKEKRNFESQECPPEYFQDAQLPDDSMNIDEVGRMFNIEINDDSQQLQEEEPENVYEYPGDVYECPDDHYGCCEKHIIEFEMDP</sequence>
<dbReference type="CDD" id="cd09274">
    <property type="entry name" value="RNase_HI_RT_Ty3"/>
    <property type="match status" value="1"/>
</dbReference>
<keyword evidence="6" id="KW-0695">RNA-directed DNA polymerase</keyword>
<keyword evidence="2" id="KW-0548">Nucleotidyltransferase</keyword>
<evidence type="ECO:0000256" key="5">
    <source>
        <dbReference type="ARBA" id="ARBA00022801"/>
    </source>
</evidence>
<dbReference type="SMART" id="SM00343">
    <property type="entry name" value="ZnF_C2HC"/>
    <property type="match status" value="1"/>
</dbReference>
<evidence type="ECO:0000256" key="3">
    <source>
        <dbReference type="ARBA" id="ARBA00022722"/>
    </source>
</evidence>
<evidence type="ECO:0000256" key="1">
    <source>
        <dbReference type="ARBA" id="ARBA00022679"/>
    </source>
</evidence>
<dbReference type="GO" id="GO:0016787">
    <property type="term" value="F:hydrolase activity"/>
    <property type="evidence" value="ECO:0007669"/>
    <property type="project" value="UniProtKB-KW"/>
</dbReference>
<dbReference type="AlphaFoldDB" id="A0A0D3AAQ1"/>
<feature type="region of interest" description="Disordered" evidence="8">
    <location>
        <begin position="39"/>
        <end position="88"/>
    </location>
</feature>
<feature type="compositionally biased region" description="Low complexity" evidence="8">
    <location>
        <begin position="65"/>
        <end position="78"/>
    </location>
</feature>
<evidence type="ECO:0000313" key="10">
    <source>
        <dbReference type="EnsemblPlants" id="Bo1g098160.1"/>
    </source>
</evidence>
<evidence type="ECO:0000256" key="2">
    <source>
        <dbReference type="ARBA" id="ARBA00022695"/>
    </source>
</evidence>
<reference evidence="10 11" key="1">
    <citation type="journal article" date="2014" name="Genome Biol.">
        <title>Transcriptome and methylome profiling reveals relics of genome dominance in the mesopolyploid Brassica oleracea.</title>
        <authorList>
            <person name="Parkin I.A."/>
            <person name="Koh C."/>
            <person name="Tang H."/>
            <person name="Robinson S.J."/>
            <person name="Kagale S."/>
            <person name="Clarke W.E."/>
            <person name="Town C.D."/>
            <person name="Nixon J."/>
            <person name="Krishnakumar V."/>
            <person name="Bidwell S.L."/>
            <person name="Denoeud F."/>
            <person name="Belcram H."/>
            <person name="Links M.G."/>
            <person name="Just J."/>
            <person name="Clarke C."/>
            <person name="Bender T."/>
            <person name="Huebert T."/>
            <person name="Mason A.S."/>
            <person name="Pires J.C."/>
            <person name="Barker G."/>
            <person name="Moore J."/>
            <person name="Walley P.G."/>
            <person name="Manoli S."/>
            <person name="Batley J."/>
            <person name="Edwards D."/>
            <person name="Nelson M.N."/>
            <person name="Wang X."/>
            <person name="Paterson A.H."/>
            <person name="King G."/>
            <person name="Bancroft I."/>
            <person name="Chalhoub B."/>
            <person name="Sharpe A.G."/>
        </authorList>
    </citation>
    <scope>NUCLEOTIDE SEQUENCE</scope>
    <source>
        <strain evidence="10 11">cv. TO1000</strain>
    </source>
</reference>
<dbReference type="GO" id="GO:0003676">
    <property type="term" value="F:nucleic acid binding"/>
    <property type="evidence" value="ECO:0007669"/>
    <property type="project" value="InterPro"/>
</dbReference>
<dbReference type="EnsemblPlants" id="Bo1g098160.1">
    <property type="protein sequence ID" value="Bo1g098160.1"/>
    <property type="gene ID" value="Bo1g098160"/>
</dbReference>
<evidence type="ECO:0000259" key="9">
    <source>
        <dbReference type="PROSITE" id="PS50158"/>
    </source>
</evidence>
<feature type="compositionally biased region" description="Basic and acidic residues" evidence="8">
    <location>
        <begin position="79"/>
        <end position="88"/>
    </location>
</feature>
<keyword evidence="1" id="KW-0808">Transferase</keyword>
<evidence type="ECO:0000256" key="8">
    <source>
        <dbReference type="SAM" id="MobiDB-lite"/>
    </source>
</evidence>
<dbReference type="PROSITE" id="PS50158">
    <property type="entry name" value="ZF_CCHC"/>
    <property type="match status" value="1"/>
</dbReference>
<keyword evidence="4" id="KW-0255">Endonuclease</keyword>
<reference evidence="10" key="2">
    <citation type="submission" date="2015-03" db="UniProtKB">
        <authorList>
            <consortium name="EnsemblPlants"/>
        </authorList>
    </citation>
    <scope>IDENTIFICATION</scope>
</reference>
<dbReference type="Pfam" id="PF00098">
    <property type="entry name" value="zf-CCHC"/>
    <property type="match status" value="1"/>
</dbReference>
<feature type="region of interest" description="Disordered" evidence="8">
    <location>
        <begin position="105"/>
        <end position="176"/>
    </location>
</feature>
<dbReference type="Pfam" id="PF17917">
    <property type="entry name" value="RT_RNaseH"/>
    <property type="match status" value="1"/>
</dbReference>
<keyword evidence="7" id="KW-0862">Zinc</keyword>
<evidence type="ECO:0000256" key="7">
    <source>
        <dbReference type="PROSITE-ProRule" id="PRU00047"/>
    </source>
</evidence>
<keyword evidence="5" id="KW-0378">Hydrolase</keyword>
<dbReference type="InterPro" id="IPR041373">
    <property type="entry name" value="RT_RNaseH"/>
</dbReference>
<dbReference type="Gene3D" id="4.10.60.10">
    <property type="entry name" value="Zinc finger, CCHC-type"/>
    <property type="match status" value="1"/>
</dbReference>
<feature type="compositionally biased region" description="Low complexity" evidence="8">
    <location>
        <begin position="116"/>
        <end position="129"/>
    </location>
</feature>
<dbReference type="GO" id="GO:0003964">
    <property type="term" value="F:RNA-directed DNA polymerase activity"/>
    <property type="evidence" value="ECO:0007669"/>
    <property type="project" value="UniProtKB-KW"/>
</dbReference>
<accession>A0A0D3AAQ1</accession>
<name>A0A0D3AAQ1_BRAOL</name>
<dbReference type="HOGENOM" id="CLU_275130_0_0_1"/>
<proteinExistence type="predicted"/>